<proteinExistence type="predicted"/>
<protein>
    <submittedName>
        <fullName evidence="1">Uncharacterized protein</fullName>
    </submittedName>
</protein>
<reference evidence="1 2" key="1">
    <citation type="journal article" date="2022" name="bioRxiv">
        <title>The genome of the oomycete Peronosclerospora sorghi, a cosmopolitan pathogen of maize and sorghum, is inflated with dispersed pseudogenes.</title>
        <authorList>
            <person name="Fletcher K."/>
            <person name="Martin F."/>
            <person name="Isakeit T."/>
            <person name="Cavanaugh K."/>
            <person name="Magill C."/>
            <person name="Michelmore R."/>
        </authorList>
    </citation>
    <scope>NUCLEOTIDE SEQUENCE [LARGE SCALE GENOMIC DNA]</scope>
    <source>
        <strain evidence="1">P6</strain>
    </source>
</reference>
<gene>
    <name evidence="1" type="ORF">PsorP6_008082</name>
</gene>
<dbReference type="EMBL" id="CM047582">
    <property type="protein sequence ID" value="KAI9915533.1"/>
    <property type="molecule type" value="Genomic_DNA"/>
</dbReference>
<evidence type="ECO:0000313" key="2">
    <source>
        <dbReference type="Proteomes" id="UP001163321"/>
    </source>
</evidence>
<organism evidence="1 2">
    <name type="scientific">Peronosclerospora sorghi</name>
    <dbReference type="NCBI Taxonomy" id="230839"/>
    <lineage>
        <taxon>Eukaryota</taxon>
        <taxon>Sar</taxon>
        <taxon>Stramenopiles</taxon>
        <taxon>Oomycota</taxon>
        <taxon>Peronosporomycetes</taxon>
        <taxon>Peronosporales</taxon>
        <taxon>Peronosporaceae</taxon>
        <taxon>Peronosclerospora</taxon>
    </lineage>
</organism>
<sequence length="448" mass="50601">MFCARVVLYILLCGSHPFDPYNNLTDEEIRKRILKGRFGTQSRAWHSISPSAQDLIRKLLEIDPDKRPSAEQALQHPWLRNQSQVSPEPMKNTAELLEKFKRGRRRLRASILAVLLIDAMTENLDEYEKQELESLKRSFAWGLSSSVEALNEKTSALLSTLHYFDKEGKGFISKSDLARVSVSFGKHMSESELNEMLVGANGVPEQNASSVEAIDYDNVRMTISTLQSATYRPGEAIIHVKETLEDTMNPIKKAPPTNVTDEDEPSTNMSESRPSWSETKLRSLPKGTFFGEIELLVADDFLNLQGKKTYDSIKARLEKTHLLKCVEAAKGSGKMRTLNTGDFIYKEGDPCDSVFILLDGQVEVLNTKEGVVVEELYPGEYIPLSQNQASKIDTRHSSVRCTQPVKVVEIGGETFRSFLSSNKFLAAYFREEVMAWEKRRLYRLSTAS</sequence>
<dbReference type="Proteomes" id="UP001163321">
    <property type="component" value="Chromosome 3"/>
</dbReference>
<name>A0ACC0W9N1_9STRA</name>
<comment type="caution">
    <text evidence="1">The sequence shown here is derived from an EMBL/GenBank/DDBJ whole genome shotgun (WGS) entry which is preliminary data.</text>
</comment>
<accession>A0ACC0W9N1</accession>
<keyword evidence="2" id="KW-1185">Reference proteome</keyword>
<evidence type="ECO:0000313" key="1">
    <source>
        <dbReference type="EMBL" id="KAI9915533.1"/>
    </source>
</evidence>